<proteinExistence type="predicted"/>
<evidence type="ECO:0000256" key="1">
    <source>
        <dbReference type="SAM" id="Phobius"/>
    </source>
</evidence>
<reference evidence="2" key="1">
    <citation type="submission" date="2021-05" db="EMBL/GenBank/DDBJ databases">
        <authorList>
            <person name="Alioto T."/>
            <person name="Alioto T."/>
            <person name="Gomez Garrido J."/>
        </authorList>
    </citation>
    <scope>NUCLEOTIDE SEQUENCE</scope>
</reference>
<keyword evidence="1" id="KW-0812">Transmembrane</keyword>
<organism evidence="2">
    <name type="scientific">Cacopsylla melanoneura</name>
    <dbReference type="NCBI Taxonomy" id="428564"/>
    <lineage>
        <taxon>Eukaryota</taxon>
        <taxon>Metazoa</taxon>
        <taxon>Ecdysozoa</taxon>
        <taxon>Arthropoda</taxon>
        <taxon>Hexapoda</taxon>
        <taxon>Insecta</taxon>
        <taxon>Pterygota</taxon>
        <taxon>Neoptera</taxon>
        <taxon>Paraneoptera</taxon>
        <taxon>Hemiptera</taxon>
        <taxon>Sternorrhyncha</taxon>
        <taxon>Psylloidea</taxon>
        <taxon>Psyllidae</taxon>
        <taxon>Psyllinae</taxon>
        <taxon>Cacopsylla</taxon>
    </lineage>
</organism>
<sequence length="121" mass="14462">MQLYESYRRVDEGRGLQCDSTFRVLLTQARGFESRPRQTSLKRLKFVLEIVSLLFSITFFASRDDKTFNLQLFPPSNLLRIIYDLLNWILGIFDFLKIFFLCPSSFFSFSFFKKSQILHFF</sequence>
<feature type="transmembrane region" description="Helical" evidence="1">
    <location>
        <begin position="81"/>
        <end position="112"/>
    </location>
</feature>
<accession>A0A8D8PYI3</accession>
<keyword evidence="1" id="KW-0472">Membrane</keyword>
<dbReference type="AlphaFoldDB" id="A0A8D8PYI3"/>
<evidence type="ECO:0000313" key="2">
    <source>
        <dbReference type="EMBL" id="CAG6618831.1"/>
    </source>
</evidence>
<name>A0A8D8PYI3_9HEMI</name>
<feature type="transmembrane region" description="Helical" evidence="1">
    <location>
        <begin position="44"/>
        <end position="61"/>
    </location>
</feature>
<protein>
    <submittedName>
        <fullName evidence="2">Uncharacterized protein</fullName>
    </submittedName>
</protein>
<dbReference type="EMBL" id="HBUF01044079">
    <property type="protein sequence ID" value="CAG6618831.1"/>
    <property type="molecule type" value="Transcribed_RNA"/>
</dbReference>
<keyword evidence="1" id="KW-1133">Transmembrane helix</keyword>